<accession>A0A2T0MDA8</accession>
<evidence type="ECO:0000313" key="3">
    <source>
        <dbReference type="Proteomes" id="UP000237640"/>
    </source>
</evidence>
<name>A0A2T0MDA8_9FLAO</name>
<keyword evidence="3" id="KW-1185">Reference proteome</keyword>
<dbReference type="Proteomes" id="UP000237640">
    <property type="component" value="Unassembled WGS sequence"/>
</dbReference>
<proteinExistence type="predicted"/>
<organism evidence="2 3">
    <name type="scientific">Flagellimonas meridianipacifica</name>
    <dbReference type="NCBI Taxonomy" id="1080225"/>
    <lineage>
        <taxon>Bacteria</taxon>
        <taxon>Pseudomonadati</taxon>
        <taxon>Bacteroidota</taxon>
        <taxon>Flavobacteriia</taxon>
        <taxon>Flavobacteriales</taxon>
        <taxon>Flavobacteriaceae</taxon>
        <taxon>Flagellimonas</taxon>
    </lineage>
</organism>
<evidence type="ECO:0008006" key="4">
    <source>
        <dbReference type="Google" id="ProtNLM"/>
    </source>
</evidence>
<sequence length="173" mass="18756">MKKTISTSIFLLLVTFTTIAQVDRSNFKAGLTAGIPVGDASDISSFALGLELNYHYGVSKLLDIGFATGFINSFGETQTLSVGEFEVEGEFEDFQFIPAAASVRLYPTYEFKFGADVGYALGINDGNDGGFYYRPVVGYSITGNTEINVSYSTVALDDNFNFSIAMVGILFLF</sequence>
<dbReference type="AlphaFoldDB" id="A0A2T0MDA8"/>
<feature type="signal peptide" evidence="1">
    <location>
        <begin position="1"/>
        <end position="20"/>
    </location>
</feature>
<protein>
    <recommendedName>
        <fullName evidence="4">Outer membrane protein with beta-barrel domain</fullName>
    </recommendedName>
</protein>
<dbReference type="RefSeq" id="WP_106147356.1">
    <property type="nucleotide sequence ID" value="NZ_PVYX01000002.1"/>
</dbReference>
<keyword evidence="1" id="KW-0732">Signal</keyword>
<evidence type="ECO:0000313" key="2">
    <source>
        <dbReference type="EMBL" id="PRX55475.1"/>
    </source>
</evidence>
<evidence type="ECO:0000256" key="1">
    <source>
        <dbReference type="SAM" id="SignalP"/>
    </source>
</evidence>
<reference evidence="2 3" key="1">
    <citation type="submission" date="2018-03" db="EMBL/GenBank/DDBJ databases">
        <title>Genomic Encyclopedia of Archaeal and Bacterial Type Strains, Phase II (KMG-II): from individual species to whole genera.</title>
        <authorList>
            <person name="Goeker M."/>
        </authorList>
    </citation>
    <scope>NUCLEOTIDE SEQUENCE [LARGE SCALE GENOMIC DNA]</scope>
    <source>
        <strain evidence="2 3">DSM 25027</strain>
    </source>
</reference>
<dbReference type="OrthoDB" id="1492374at2"/>
<dbReference type="EMBL" id="PVYX01000002">
    <property type="protein sequence ID" value="PRX55475.1"/>
    <property type="molecule type" value="Genomic_DNA"/>
</dbReference>
<comment type="caution">
    <text evidence="2">The sequence shown here is derived from an EMBL/GenBank/DDBJ whole genome shotgun (WGS) entry which is preliminary data.</text>
</comment>
<gene>
    <name evidence="2" type="ORF">CLV81_3888</name>
</gene>
<feature type="chain" id="PRO_5015786310" description="Outer membrane protein with beta-barrel domain" evidence="1">
    <location>
        <begin position="21"/>
        <end position="173"/>
    </location>
</feature>